<protein>
    <submittedName>
        <fullName evidence="1">Uncharacterized protein</fullName>
    </submittedName>
</protein>
<gene>
    <name evidence="1" type="ORF">EVAR_11108_1</name>
</gene>
<accession>A0A4C1U4M7</accession>
<dbReference type="EMBL" id="BGZK01000125">
    <property type="protein sequence ID" value="GBP21077.1"/>
    <property type="molecule type" value="Genomic_DNA"/>
</dbReference>
<name>A0A4C1U4M7_EUMVA</name>
<keyword evidence="2" id="KW-1185">Reference proteome</keyword>
<dbReference type="AlphaFoldDB" id="A0A4C1U4M7"/>
<dbReference type="Proteomes" id="UP000299102">
    <property type="component" value="Unassembled WGS sequence"/>
</dbReference>
<proteinExistence type="predicted"/>
<comment type="caution">
    <text evidence="1">The sequence shown here is derived from an EMBL/GenBank/DDBJ whole genome shotgun (WGS) entry which is preliminary data.</text>
</comment>
<organism evidence="1 2">
    <name type="scientific">Eumeta variegata</name>
    <name type="common">Bagworm moth</name>
    <name type="synonym">Eumeta japonica</name>
    <dbReference type="NCBI Taxonomy" id="151549"/>
    <lineage>
        <taxon>Eukaryota</taxon>
        <taxon>Metazoa</taxon>
        <taxon>Ecdysozoa</taxon>
        <taxon>Arthropoda</taxon>
        <taxon>Hexapoda</taxon>
        <taxon>Insecta</taxon>
        <taxon>Pterygota</taxon>
        <taxon>Neoptera</taxon>
        <taxon>Endopterygota</taxon>
        <taxon>Lepidoptera</taxon>
        <taxon>Glossata</taxon>
        <taxon>Ditrysia</taxon>
        <taxon>Tineoidea</taxon>
        <taxon>Psychidae</taxon>
        <taxon>Oiketicinae</taxon>
        <taxon>Eumeta</taxon>
    </lineage>
</organism>
<sequence length="112" mass="12007">MSIAQGRILGRDHEGHDPPGLGLRLTIVIELEPAQAAPRIRITKFRGVPHIRYERKISFLKAVSGPSRAAATRDALLPGAAADGGAGTRAVNNFITQSLRGRCLFAVVRARS</sequence>
<evidence type="ECO:0000313" key="2">
    <source>
        <dbReference type="Proteomes" id="UP000299102"/>
    </source>
</evidence>
<reference evidence="1 2" key="1">
    <citation type="journal article" date="2019" name="Commun. Biol.">
        <title>The bagworm genome reveals a unique fibroin gene that provides high tensile strength.</title>
        <authorList>
            <person name="Kono N."/>
            <person name="Nakamura H."/>
            <person name="Ohtoshi R."/>
            <person name="Tomita M."/>
            <person name="Numata K."/>
            <person name="Arakawa K."/>
        </authorList>
    </citation>
    <scope>NUCLEOTIDE SEQUENCE [LARGE SCALE GENOMIC DNA]</scope>
</reference>
<evidence type="ECO:0000313" key="1">
    <source>
        <dbReference type="EMBL" id="GBP21077.1"/>
    </source>
</evidence>